<keyword evidence="7" id="KW-0934">Plastid</keyword>
<geneLocation type="chloroplast" evidence="7"/>
<feature type="transmembrane region" description="Helical" evidence="5">
    <location>
        <begin position="224"/>
        <end position="246"/>
    </location>
</feature>
<accession>A0A1Z1M5C4</accession>
<keyword evidence="2 5" id="KW-0812">Transmembrane</keyword>
<dbReference type="InterPro" id="IPR000412">
    <property type="entry name" value="ABC_2_transport"/>
</dbReference>
<dbReference type="GO" id="GO:0043190">
    <property type="term" value="C:ATP-binding cassette (ABC) transporter complex"/>
    <property type="evidence" value="ECO:0007669"/>
    <property type="project" value="InterPro"/>
</dbReference>
<reference evidence="7" key="1">
    <citation type="journal article" date="2017" name="J. Phycol.">
        <title>Analysis of chloroplast genomes and a supermatrix inform reclassification of the Rhodomelaceae (Rhodophyta).</title>
        <authorList>
            <person name="Diaz-Tapia P."/>
            <person name="Maggs C.A."/>
            <person name="West J.A."/>
            <person name="Verbruggen H."/>
        </authorList>
    </citation>
    <scope>NUCLEOTIDE SEQUENCE</scope>
    <source>
        <strain evidence="7">JW3046</strain>
    </source>
</reference>
<dbReference type="PRINTS" id="PR00164">
    <property type="entry name" value="ABC2TRNSPORT"/>
</dbReference>
<keyword evidence="7" id="KW-0150">Chloroplast</keyword>
<name>A0A1Z1M5C4_9FLOR</name>
<proteinExistence type="predicted"/>
<evidence type="ECO:0000256" key="2">
    <source>
        <dbReference type="ARBA" id="ARBA00022692"/>
    </source>
</evidence>
<feature type="transmembrane region" description="Helical" evidence="5">
    <location>
        <begin position="131"/>
        <end position="155"/>
    </location>
</feature>
<evidence type="ECO:0000256" key="1">
    <source>
        <dbReference type="ARBA" id="ARBA00004141"/>
    </source>
</evidence>
<evidence type="ECO:0000259" key="6">
    <source>
        <dbReference type="PROSITE" id="PS51012"/>
    </source>
</evidence>
<keyword evidence="3 5" id="KW-1133">Transmembrane helix</keyword>
<dbReference type="PIRSF" id="PIRSF006648">
    <property type="entry name" value="DrrB"/>
    <property type="match status" value="1"/>
</dbReference>
<dbReference type="PROSITE" id="PS51012">
    <property type="entry name" value="ABC_TM2"/>
    <property type="match status" value="1"/>
</dbReference>
<gene>
    <name evidence="7" type="primary">ycf38</name>
</gene>
<dbReference type="GeneID" id="33354092"/>
<feature type="transmembrane region" description="Helical" evidence="5">
    <location>
        <begin position="167"/>
        <end position="191"/>
    </location>
</feature>
<evidence type="ECO:0000256" key="3">
    <source>
        <dbReference type="ARBA" id="ARBA00022989"/>
    </source>
</evidence>
<feature type="transmembrane region" description="Helical" evidence="5">
    <location>
        <begin position="49"/>
        <end position="69"/>
    </location>
</feature>
<protein>
    <recommendedName>
        <fullName evidence="6">ABC transmembrane type-2 domain-containing protein</fullName>
    </recommendedName>
</protein>
<dbReference type="PANTHER" id="PTHR43229:SF2">
    <property type="entry name" value="NODULATION PROTEIN J"/>
    <property type="match status" value="1"/>
</dbReference>
<feature type="domain" description="ABC transmembrane type-2" evidence="6">
    <location>
        <begin position="49"/>
        <end position="292"/>
    </location>
</feature>
<dbReference type="EMBL" id="MF101416">
    <property type="protein sequence ID" value="ARW61110.1"/>
    <property type="molecule type" value="Genomic_DNA"/>
</dbReference>
<dbReference type="RefSeq" id="YP_009392548.1">
    <property type="nucleotide sequence ID" value="NC_035263.1"/>
</dbReference>
<feature type="transmembrane region" description="Helical" evidence="5">
    <location>
        <begin position="198"/>
        <end position="218"/>
    </location>
</feature>
<comment type="subcellular location">
    <subcellularLocation>
        <location evidence="1">Membrane</location>
        <topology evidence="1">Multi-pass membrane protein</topology>
    </subcellularLocation>
</comment>
<evidence type="ECO:0000313" key="7">
    <source>
        <dbReference type="EMBL" id="ARW61110.1"/>
    </source>
</evidence>
<dbReference type="AlphaFoldDB" id="A0A1Z1M5C4"/>
<evidence type="ECO:0000256" key="4">
    <source>
        <dbReference type="ARBA" id="ARBA00023136"/>
    </source>
</evidence>
<dbReference type="Pfam" id="PF01061">
    <property type="entry name" value="ABC2_membrane"/>
    <property type="match status" value="1"/>
</dbReference>
<evidence type="ECO:0000256" key="5">
    <source>
        <dbReference type="SAM" id="Phobius"/>
    </source>
</evidence>
<dbReference type="InterPro" id="IPR051784">
    <property type="entry name" value="Nod_factor_ABC_transporter"/>
</dbReference>
<dbReference type="PANTHER" id="PTHR43229">
    <property type="entry name" value="NODULATION PROTEIN J"/>
    <property type="match status" value="1"/>
</dbReference>
<dbReference type="GO" id="GO:0140359">
    <property type="term" value="F:ABC-type transporter activity"/>
    <property type="evidence" value="ECO:0007669"/>
    <property type="project" value="InterPro"/>
</dbReference>
<dbReference type="InterPro" id="IPR047817">
    <property type="entry name" value="ABC2_TM_bact-type"/>
</dbReference>
<feature type="transmembrane region" description="Helical" evidence="5">
    <location>
        <begin position="267"/>
        <end position="289"/>
    </location>
</feature>
<sequence>MIDSKYKTKNDKLIKPSYSLLLFNNKKNLTNETKALIKRLYLQIYRKPSSTFASIIQSLLWLILFSALFHKAPINMIGKYNVKYFSFLSYGLIIFTAFTSSVNTGLPIIFDREFGFFNRLLISPLMYKSTILFSLLTYALTISLIQVVFILATSIYVSKLVLPINNIITIINITCLVILNIANISITIGLILPGHIEFLAFTLLINLPALFSSTIIAPLNFMPYWLQIFACINPLTYATEIIRHICINKELAINIKIIENIWFQLNLAQSLTILIIINILSFIFTYIILQYKYN</sequence>
<feature type="transmembrane region" description="Helical" evidence="5">
    <location>
        <begin position="89"/>
        <end position="110"/>
    </location>
</feature>
<keyword evidence="4 5" id="KW-0472">Membrane</keyword>
<organism evidence="7">
    <name type="scientific">Caloglossa monosticha</name>
    <dbReference type="NCBI Taxonomy" id="76906"/>
    <lineage>
        <taxon>Eukaryota</taxon>
        <taxon>Rhodophyta</taxon>
        <taxon>Florideophyceae</taxon>
        <taxon>Rhodymeniophycidae</taxon>
        <taxon>Ceramiales</taxon>
        <taxon>Delesseriaceae</taxon>
        <taxon>Caloglossa</taxon>
    </lineage>
</organism>
<dbReference type="InterPro" id="IPR013525">
    <property type="entry name" value="ABC2_TM"/>
</dbReference>